<dbReference type="InterPro" id="IPR002885">
    <property type="entry name" value="PPR_rpt"/>
</dbReference>
<dbReference type="Pfam" id="PF12854">
    <property type="entry name" value="PPR_1"/>
    <property type="match status" value="1"/>
</dbReference>
<dbReference type="AlphaFoldDB" id="A0A7J6G9V1"/>
<organism evidence="4 6">
    <name type="scientific">Cannabis sativa</name>
    <name type="common">Hemp</name>
    <name type="synonym">Marijuana</name>
    <dbReference type="NCBI Taxonomy" id="3483"/>
    <lineage>
        <taxon>Eukaryota</taxon>
        <taxon>Viridiplantae</taxon>
        <taxon>Streptophyta</taxon>
        <taxon>Embryophyta</taxon>
        <taxon>Tracheophyta</taxon>
        <taxon>Spermatophyta</taxon>
        <taxon>Magnoliopsida</taxon>
        <taxon>eudicotyledons</taxon>
        <taxon>Gunneridae</taxon>
        <taxon>Pentapetalae</taxon>
        <taxon>rosids</taxon>
        <taxon>fabids</taxon>
        <taxon>Rosales</taxon>
        <taxon>Cannabaceae</taxon>
        <taxon>Cannabis</taxon>
    </lineage>
</organism>
<comment type="caution">
    <text evidence="4">The sequence shown here is derived from an EMBL/GenBank/DDBJ whole genome shotgun (WGS) entry which is preliminary data.</text>
</comment>
<evidence type="ECO:0000256" key="2">
    <source>
        <dbReference type="ARBA" id="ARBA00022737"/>
    </source>
</evidence>
<feature type="repeat" description="PPR" evidence="3">
    <location>
        <begin position="221"/>
        <end position="255"/>
    </location>
</feature>
<keyword evidence="2" id="KW-0677">Repeat</keyword>
<dbReference type="Proteomes" id="UP000583929">
    <property type="component" value="Unassembled WGS sequence"/>
</dbReference>
<evidence type="ECO:0000313" key="7">
    <source>
        <dbReference type="Proteomes" id="UP000583929"/>
    </source>
</evidence>
<dbReference type="Pfam" id="PF01535">
    <property type="entry name" value="PPR"/>
    <property type="match status" value="3"/>
</dbReference>
<keyword evidence="7" id="KW-1185">Reference proteome</keyword>
<feature type="repeat" description="PPR" evidence="3">
    <location>
        <begin position="291"/>
        <end position="325"/>
    </location>
</feature>
<reference evidence="6 7" key="1">
    <citation type="journal article" date="2020" name="bioRxiv">
        <title>Sequence and annotation of 42 cannabis genomes reveals extensive copy number variation in cannabinoid synthesis and pathogen resistance genes.</title>
        <authorList>
            <person name="Mckernan K.J."/>
            <person name="Helbert Y."/>
            <person name="Kane L.T."/>
            <person name="Ebling H."/>
            <person name="Zhang L."/>
            <person name="Liu B."/>
            <person name="Eaton Z."/>
            <person name="Mclaughlin S."/>
            <person name="Kingan S."/>
            <person name="Baybayan P."/>
            <person name="Concepcion G."/>
            <person name="Jordan M."/>
            <person name="Riva A."/>
            <person name="Barbazuk W."/>
            <person name="Harkins T."/>
        </authorList>
    </citation>
    <scope>NUCLEOTIDE SEQUENCE [LARGE SCALE GENOMIC DNA]</scope>
    <source>
        <strain evidence="6 7">cv. Jamaican Lion 4</strain>
        <strain evidence="5">Father</strain>
        <strain evidence="4">Mother</strain>
        <tissue evidence="4">Leaf</tissue>
    </source>
</reference>
<dbReference type="NCBIfam" id="TIGR00756">
    <property type="entry name" value="PPR"/>
    <property type="match status" value="7"/>
</dbReference>
<comment type="similarity">
    <text evidence="1">Belongs to the PPR family. P subfamily.</text>
</comment>
<feature type="repeat" description="PPR" evidence="3">
    <location>
        <begin position="256"/>
        <end position="290"/>
    </location>
</feature>
<accession>A0A7J6G9V1</accession>
<sequence length="473" mass="53485">MSVPKAISPHRLSSLLRRQKDPNLALQLFQNPNPQLQSTKPFRYSLLSYDIIITKLARAKMFDQMDQILLQMGRETRFVTKEIIFCNVISSYARARLPHKALEMFEQIPSFRCRRTLKSYNAVLDALLKCGEIGKMREFLVGLGNQVNPDVCTFNILINANCKYGCLDDARNVFDTMLSRGVEPNEVTFATLISGFCSNCKLEEALRLKEDMSKVYGVKPNSSVYVSLIKELCRIGEFGLAFGLKDEMEREKVTLGLTVYTTFISALFKVGKKDEAHKILEEMKGSGLKPDTVTYNAMIHGFCMENDLNAAYKVLDQMVKEECKADIITYNIIIGGLCKDGKWSEANDLFEDLPRLGYKPDVVSFRTMFVGLCNCRRFNEAATFLDEMLFKGYIPSSEGRQKIVDGLCQEGDMKLLVKVLSSLGNANSIGVDTWELVISMVCKKESLSNVSEKVDTLLVPNNFLYRPKEGKLY</sequence>
<dbReference type="PANTHER" id="PTHR47932">
    <property type="entry name" value="ATPASE EXPRESSION PROTEIN 3"/>
    <property type="match status" value="1"/>
</dbReference>
<evidence type="ECO:0000256" key="3">
    <source>
        <dbReference type="PROSITE-ProRule" id="PRU00708"/>
    </source>
</evidence>
<feature type="repeat" description="PPR" evidence="3">
    <location>
        <begin position="326"/>
        <end position="360"/>
    </location>
</feature>
<dbReference type="EMBL" id="JAATIP010000068">
    <property type="protein sequence ID" value="KAF4379746.1"/>
    <property type="molecule type" value="Genomic_DNA"/>
</dbReference>
<feature type="repeat" description="PPR" evidence="3">
    <location>
        <begin position="150"/>
        <end position="184"/>
    </location>
</feature>
<dbReference type="Gene3D" id="1.25.40.10">
    <property type="entry name" value="Tetratricopeptide repeat domain"/>
    <property type="match status" value="5"/>
</dbReference>
<feature type="repeat" description="PPR" evidence="3">
    <location>
        <begin position="361"/>
        <end position="395"/>
    </location>
</feature>
<dbReference type="EMBL" id="JAATIQ010000072">
    <property type="protein sequence ID" value="KAF4388717.1"/>
    <property type="molecule type" value="Genomic_DNA"/>
</dbReference>
<gene>
    <name evidence="4" type="ORF">F8388_023763</name>
    <name evidence="5" type="ORF">G4B88_018994</name>
</gene>
<dbReference type="Proteomes" id="UP000525078">
    <property type="component" value="Unassembled WGS sequence"/>
</dbReference>
<protein>
    <recommendedName>
        <fullName evidence="8">Pentatricopeptide repeat-containing protein</fullName>
    </recommendedName>
</protein>
<feature type="repeat" description="PPR" evidence="3">
    <location>
        <begin position="185"/>
        <end position="220"/>
    </location>
</feature>
<evidence type="ECO:0000313" key="4">
    <source>
        <dbReference type="EMBL" id="KAF4379746.1"/>
    </source>
</evidence>
<proteinExistence type="inferred from homology"/>
<dbReference type="GO" id="GO:0003729">
    <property type="term" value="F:mRNA binding"/>
    <property type="evidence" value="ECO:0007669"/>
    <property type="project" value="TreeGrafter"/>
</dbReference>
<dbReference type="InterPro" id="IPR011990">
    <property type="entry name" value="TPR-like_helical_dom_sf"/>
</dbReference>
<dbReference type="PANTHER" id="PTHR47932:SF63">
    <property type="entry name" value="OS08G0290000 PROTEIN"/>
    <property type="match status" value="1"/>
</dbReference>
<evidence type="ECO:0008006" key="8">
    <source>
        <dbReference type="Google" id="ProtNLM"/>
    </source>
</evidence>
<evidence type="ECO:0000256" key="1">
    <source>
        <dbReference type="ARBA" id="ARBA00007626"/>
    </source>
</evidence>
<evidence type="ECO:0000313" key="6">
    <source>
        <dbReference type="Proteomes" id="UP000525078"/>
    </source>
</evidence>
<dbReference type="PROSITE" id="PS51375">
    <property type="entry name" value="PPR"/>
    <property type="match status" value="7"/>
</dbReference>
<dbReference type="Pfam" id="PF13041">
    <property type="entry name" value="PPR_2"/>
    <property type="match status" value="2"/>
</dbReference>
<evidence type="ECO:0000313" key="5">
    <source>
        <dbReference type="EMBL" id="KAF4388717.1"/>
    </source>
</evidence>
<name>A0A7J6G9V1_CANSA</name>